<keyword evidence="21" id="KW-1185">Reference proteome</keyword>
<dbReference type="InterPro" id="IPR049940">
    <property type="entry name" value="GluQ/Sye"/>
</dbReference>
<keyword evidence="8 17" id="KW-0030">Aminoacyl-tRNA synthetase</keyword>
<name>A0A9P0H0J6_DIABA</name>
<evidence type="ECO:0000256" key="7">
    <source>
        <dbReference type="ARBA" id="ARBA00022917"/>
    </source>
</evidence>
<dbReference type="InterPro" id="IPR020058">
    <property type="entry name" value="Glu/Gln-tRNA-synth_Ib_cat-dom"/>
</dbReference>
<dbReference type="NCBIfam" id="TIGR00464">
    <property type="entry name" value="gltX_bact"/>
    <property type="match status" value="1"/>
</dbReference>
<evidence type="ECO:0000256" key="4">
    <source>
        <dbReference type="ARBA" id="ARBA00022598"/>
    </source>
</evidence>
<dbReference type="PROSITE" id="PS00178">
    <property type="entry name" value="AA_TRNA_LIGASE_I"/>
    <property type="match status" value="1"/>
</dbReference>
<dbReference type="CDD" id="cd00808">
    <property type="entry name" value="GluRS_core"/>
    <property type="match status" value="1"/>
</dbReference>
<protein>
    <recommendedName>
        <fullName evidence="11">Nondiscriminating glutamyl-tRNA synthetase EARS2, mitochondrial</fullName>
        <ecNumber evidence="3">6.1.1.17</ecNumber>
        <ecNumber evidence="10">6.1.1.24</ecNumber>
    </recommendedName>
    <alternativeName>
        <fullName evidence="13">Glutamate--tRNA(Gln) ligase EARS2, mitochondrial</fullName>
    </alternativeName>
    <alternativeName>
        <fullName evidence="9">Glutamyl-tRNA synthetase</fullName>
    </alternativeName>
    <alternativeName>
        <fullName evidence="12">Mitochondrial glutamyl-tRNA synthetase</fullName>
    </alternativeName>
</protein>
<dbReference type="GO" id="GO:0050561">
    <property type="term" value="F:glutamate-tRNA(Gln) ligase activity"/>
    <property type="evidence" value="ECO:0007669"/>
    <property type="project" value="UniProtKB-EC"/>
</dbReference>
<dbReference type="EC" id="6.1.1.24" evidence="10"/>
<evidence type="ECO:0000256" key="11">
    <source>
        <dbReference type="ARBA" id="ARBA00044142"/>
    </source>
</evidence>
<dbReference type="PRINTS" id="PR00987">
    <property type="entry name" value="TRNASYNTHGLU"/>
</dbReference>
<feature type="domain" description="Glutamyl/glutaminyl-tRNA synthetase class Ib catalytic" evidence="18">
    <location>
        <begin position="28"/>
        <end position="347"/>
    </location>
</feature>
<dbReference type="GO" id="GO:0008270">
    <property type="term" value="F:zinc ion binding"/>
    <property type="evidence" value="ECO:0007669"/>
    <property type="project" value="InterPro"/>
</dbReference>
<dbReference type="HAMAP" id="MF_00022">
    <property type="entry name" value="Glu_tRNA_synth_type1"/>
    <property type="match status" value="1"/>
</dbReference>
<evidence type="ECO:0000256" key="8">
    <source>
        <dbReference type="ARBA" id="ARBA00023146"/>
    </source>
</evidence>
<dbReference type="Gene3D" id="3.40.50.620">
    <property type="entry name" value="HUPs"/>
    <property type="match status" value="1"/>
</dbReference>
<dbReference type="Proteomes" id="UP001153709">
    <property type="component" value="Chromosome 7"/>
</dbReference>
<comment type="catalytic activity">
    <reaction evidence="15">
        <text>tRNA(Glx) + L-glutamate + ATP = L-glutamyl-tRNA(Glx) + AMP + diphosphate</text>
        <dbReference type="Rhea" id="RHEA:18397"/>
        <dbReference type="Rhea" id="RHEA-COMP:9713"/>
        <dbReference type="Rhea" id="RHEA-COMP:9716"/>
        <dbReference type="ChEBI" id="CHEBI:29985"/>
        <dbReference type="ChEBI" id="CHEBI:30616"/>
        <dbReference type="ChEBI" id="CHEBI:33019"/>
        <dbReference type="ChEBI" id="CHEBI:78442"/>
        <dbReference type="ChEBI" id="CHEBI:78520"/>
        <dbReference type="ChEBI" id="CHEBI:456215"/>
        <dbReference type="EC" id="6.1.1.24"/>
    </reaction>
    <physiologicalReaction direction="left-to-right" evidence="15">
        <dbReference type="Rhea" id="RHEA:18398"/>
    </physiologicalReaction>
</comment>
<reference evidence="20" key="1">
    <citation type="submission" date="2022-01" db="EMBL/GenBank/DDBJ databases">
        <authorList>
            <person name="King R."/>
        </authorList>
    </citation>
    <scope>NUCLEOTIDE SEQUENCE</scope>
</reference>
<evidence type="ECO:0000313" key="21">
    <source>
        <dbReference type="Proteomes" id="UP001153709"/>
    </source>
</evidence>
<evidence type="ECO:0000256" key="2">
    <source>
        <dbReference type="ARBA" id="ARBA00007894"/>
    </source>
</evidence>
<dbReference type="SUPFAM" id="SSF48163">
    <property type="entry name" value="An anticodon-binding domain of class I aminoacyl-tRNA synthetases"/>
    <property type="match status" value="1"/>
</dbReference>
<dbReference type="InterPro" id="IPR000924">
    <property type="entry name" value="Glu/Gln-tRNA-synth"/>
</dbReference>
<dbReference type="EMBL" id="OU898282">
    <property type="protein sequence ID" value="CAH1283568.1"/>
    <property type="molecule type" value="Genomic_DNA"/>
</dbReference>
<accession>A0A9P0H0J6</accession>
<evidence type="ECO:0000256" key="10">
    <source>
        <dbReference type="ARBA" id="ARBA00044054"/>
    </source>
</evidence>
<comment type="catalytic activity">
    <reaction evidence="16">
        <text>tRNA(Gln) + L-glutamate + ATP = L-glutamyl-tRNA(Gln) + AMP + diphosphate</text>
        <dbReference type="Rhea" id="RHEA:64612"/>
        <dbReference type="Rhea" id="RHEA-COMP:9662"/>
        <dbReference type="Rhea" id="RHEA-COMP:9684"/>
        <dbReference type="ChEBI" id="CHEBI:29985"/>
        <dbReference type="ChEBI" id="CHEBI:30616"/>
        <dbReference type="ChEBI" id="CHEBI:33019"/>
        <dbReference type="ChEBI" id="CHEBI:78442"/>
        <dbReference type="ChEBI" id="CHEBI:78520"/>
        <dbReference type="ChEBI" id="CHEBI:456215"/>
    </reaction>
    <physiologicalReaction direction="left-to-right" evidence="16">
        <dbReference type="Rhea" id="RHEA:64613"/>
    </physiologicalReaction>
</comment>
<dbReference type="OrthoDB" id="428822at2759"/>
<evidence type="ECO:0000259" key="18">
    <source>
        <dbReference type="Pfam" id="PF00749"/>
    </source>
</evidence>
<dbReference type="Pfam" id="PF19269">
    <property type="entry name" value="Anticodon_2"/>
    <property type="match status" value="1"/>
</dbReference>
<evidence type="ECO:0000256" key="9">
    <source>
        <dbReference type="ARBA" id="ARBA00030865"/>
    </source>
</evidence>
<keyword evidence="5 17" id="KW-0547">Nucleotide-binding</keyword>
<dbReference type="Pfam" id="PF00749">
    <property type="entry name" value="tRNA-synt_1c"/>
    <property type="match status" value="1"/>
</dbReference>
<evidence type="ECO:0000256" key="14">
    <source>
        <dbReference type="ARBA" id="ARBA00047366"/>
    </source>
</evidence>
<keyword evidence="6 17" id="KW-0067">ATP-binding</keyword>
<comment type="subcellular location">
    <subcellularLocation>
        <location evidence="1">Mitochondrion</location>
    </subcellularLocation>
</comment>
<dbReference type="InterPro" id="IPR033910">
    <property type="entry name" value="GluRS_core"/>
</dbReference>
<evidence type="ECO:0000256" key="6">
    <source>
        <dbReference type="ARBA" id="ARBA00022840"/>
    </source>
</evidence>
<dbReference type="PANTHER" id="PTHR43311:SF2">
    <property type="entry name" value="GLUTAMATE--TRNA LIGASE, MITOCHONDRIAL-RELATED"/>
    <property type="match status" value="1"/>
</dbReference>
<dbReference type="InterPro" id="IPR014729">
    <property type="entry name" value="Rossmann-like_a/b/a_fold"/>
</dbReference>
<comment type="catalytic activity">
    <reaction evidence="14">
        <text>tRNA(Glu) + L-glutamate + ATP = L-glutamyl-tRNA(Glu) + AMP + diphosphate</text>
        <dbReference type="Rhea" id="RHEA:23540"/>
        <dbReference type="Rhea" id="RHEA-COMP:9663"/>
        <dbReference type="Rhea" id="RHEA-COMP:9680"/>
        <dbReference type="ChEBI" id="CHEBI:29985"/>
        <dbReference type="ChEBI" id="CHEBI:30616"/>
        <dbReference type="ChEBI" id="CHEBI:33019"/>
        <dbReference type="ChEBI" id="CHEBI:78442"/>
        <dbReference type="ChEBI" id="CHEBI:78520"/>
        <dbReference type="ChEBI" id="CHEBI:456215"/>
        <dbReference type="EC" id="6.1.1.17"/>
    </reaction>
    <physiologicalReaction direction="left-to-right" evidence="14">
        <dbReference type="Rhea" id="RHEA:23541"/>
    </physiologicalReaction>
</comment>
<dbReference type="PANTHER" id="PTHR43311">
    <property type="entry name" value="GLUTAMATE--TRNA LIGASE"/>
    <property type="match status" value="1"/>
</dbReference>
<gene>
    <name evidence="20" type="ORF">DIABBA_LOCUS11042</name>
</gene>
<proteinExistence type="inferred from homology"/>
<organism evidence="20 21">
    <name type="scientific">Diabrotica balteata</name>
    <name type="common">Banded cucumber beetle</name>
    <dbReference type="NCBI Taxonomy" id="107213"/>
    <lineage>
        <taxon>Eukaryota</taxon>
        <taxon>Metazoa</taxon>
        <taxon>Ecdysozoa</taxon>
        <taxon>Arthropoda</taxon>
        <taxon>Hexapoda</taxon>
        <taxon>Insecta</taxon>
        <taxon>Pterygota</taxon>
        <taxon>Neoptera</taxon>
        <taxon>Endopterygota</taxon>
        <taxon>Coleoptera</taxon>
        <taxon>Polyphaga</taxon>
        <taxon>Cucujiformia</taxon>
        <taxon>Chrysomeloidea</taxon>
        <taxon>Chrysomelidae</taxon>
        <taxon>Galerucinae</taxon>
        <taxon>Diabroticina</taxon>
        <taxon>Diabroticites</taxon>
        <taxon>Diabrotica</taxon>
    </lineage>
</organism>
<dbReference type="InterPro" id="IPR008925">
    <property type="entry name" value="aa_tRNA-synth_I_cd-bd_sf"/>
</dbReference>
<evidence type="ECO:0000256" key="5">
    <source>
        <dbReference type="ARBA" id="ARBA00022741"/>
    </source>
</evidence>
<keyword evidence="4 17" id="KW-0436">Ligase</keyword>
<evidence type="ECO:0000256" key="12">
    <source>
        <dbReference type="ARBA" id="ARBA00044251"/>
    </source>
</evidence>
<evidence type="ECO:0000256" key="3">
    <source>
        <dbReference type="ARBA" id="ARBA00012835"/>
    </source>
</evidence>
<evidence type="ECO:0000256" key="17">
    <source>
        <dbReference type="RuleBase" id="RU363037"/>
    </source>
</evidence>
<dbReference type="GO" id="GO:0005524">
    <property type="term" value="F:ATP binding"/>
    <property type="evidence" value="ECO:0007669"/>
    <property type="project" value="UniProtKB-KW"/>
</dbReference>
<dbReference type="AlphaFoldDB" id="A0A9P0H0J6"/>
<dbReference type="InterPro" id="IPR020751">
    <property type="entry name" value="aa-tRNA-synth_I_codon-bd_sub2"/>
</dbReference>
<dbReference type="Gene3D" id="1.10.10.350">
    <property type="match status" value="1"/>
</dbReference>
<sequence length="524" mass="60497">MLLSLKGIVSTQLLCKLCMRTYKTQSSVRVRFAPSPTGFLHLGGLRTALYNFLFAKKHHGKFILRIEDTDQTRLVPGAAEQLQEDLKWSGIDIDEGPLQGGNFGPYFQSKRLDIYRDQVQVLLENGSAYHCFCTDKRLELLRKEALRKQEIPKYDNKCRHLTKETLKSHLNSGKPYCIRFKISDKEESFDDMIYGKIAYNISLNEGDPVILKSDGYPTYHFANVVDDHFMEISHVLRGVEWQISTTKHLLLYRAFNWDPPLFGHLPLLMNADGTKLSKRQGDIRISHYKDTGVFPQALINLIVHSGGGFSKDSERHLKPKCYSMDELTEQFDVSRINSHSGKVMNERLLQFNKLELEKKINDPYELNILVDKVKELLKITFPQRIQNNSLQINDEQIKDILCWSAPRINQLSDLVSNKFKFVWFIPTHTTVINNEVEILTLFKSKLENQNDLKMEEVTSVLKEFCQDHGVKYGEFMQMLRHVLSGLKEGPSIAEMMVILGKKNAIDRLNLYINQTKSVRYGSEQ</sequence>
<dbReference type="InterPro" id="IPR001412">
    <property type="entry name" value="aa-tRNA-synth_I_CS"/>
</dbReference>
<dbReference type="GO" id="GO:0006424">
    <property type="term" value="P:glutamyl-tRNA aminoacylation"/>
    <property type="evidence" value="ECO:0007669"/>
    <property type="project" value="InterPro"/>
</dbReference>
<keyword evidence="7 17" id="KW-0648">Protein biosynthesis</keyword>
<evidence type="ECO:0000259" key="19">
    <source>
        <dbReference type="Pfam" id="PF19269"/>
    </source>
</evidence>
<dbReference type="GO" id="GO:0005739">
    <property type="term" value="C:mitochondrion"/>
    <property type="evidence" value="ECO:0007669"/>
    <property type="project" value="UniProtKB-SubCell"/>
</dbReference>
<dbReference type="EC" id="6.1.1.17" evidence="3"/>
<evidence type="ECO:0000313" key="20">
    <source>
        <dbReference type="EMBL" id="CAH1283568.1"/>
    </source>
</evidence>
<dbReference type="InterPro" id="IPR004527">
    <property type="entry name" value="Glu-tRNA-ligase_bac/mito"/>
</dbReference>
<evidence type="ECO:0000256" key="1">
    <source>
        <dbReference type="ARBA" id="ARBA00004173"/>
    </source>
</evidence>
<dbReference type="SUPFAM" id="SSF52374">
    <property type="entry name" value="Nucleotidylyl transferase"/>
    <property type="match status" value="1"/>
</dbReference>
<dbReference type="FunFam" id="3.40.50.620:FF:000045">
    <property type="entry name" value="Glutamate--tRNA ligase, mitochondrial"/>
    <property type="match status" value="1"/>
</dbReference>
<dbReference type="InterPro" id="IPR045462">
    <property type="entry name" value="aa-tRNA-synth_I_cd-bd"/>
</dbReference>
<dbReference type="GO" id="GO:0004818">
    <property type="term" value="F:glutamate-tRNA ligase activity"/>
    <property type="evidence" value="ECO:0007669"/>
    <property type="project" value="UniProtKB-EC"/>
</dbReference>
<evidence type="ECO:0000256" key="13">
    <source>
        <dbReference type="ARBA" id="ARBA00044313"/>
    </source>
</evidence>
<dbReference type="GO" id="GO:0000049">
    <property type="term" value="F:tRNA binding"/>
    <property type="evidence" value="ECO:0007669"/>
    <property type="project" value="InterPro"/>
</dbReference>
<evidence type="ECO:0000256" key="16">
    <source>
        <dbReference type="ARBA" id="ARBA00047689"/>
    </source>
</evidence>
<comment type="similarity">
    <text evidence="2">Belongs to the class-I aminoacyl-tRNA synthetase family. Glutamate--tRNA ligase type 1 subfamily.</text>
</comment>
<feature type="domain" description="Aminoacyl-tRNA synthetase class I anticodon-binding" evidence="19">
    <location>
        <begin position="391"/>
        <end position="510"/>
    </location>
</feature>
<evidence type="ECO:0000256" key="15">
    <source>
        <dbReference type="ARBA" id="ARBA00047479"/>
    </source>
</evidence>